<evidence type="ECO:0000256" key="1">
    <source>
        <dbReference type="ARBA" id="ARBA00004123"/>
    </source>
</evidence>
<evidence type="ECO:0000313" key="8">
    <source>
        <dbReference type="Proteomes" id="UP000053890"/>
    </source>
</evidence>
<feature type="region of interest" description="Disordered" evidence="6">
    <location>
        <begin position="1"/>
        <end position="63"/>
    </location>
</feature>
<reference evidence="7 8" key="1">
    <citation type="journal article" date="2015" name="Front. Microbiol.">
        <title>Genome sequence of the plant growth promoting endophytic yeast Rhodotorula graminis WP1.</title>
        <authorList>
            <person name="Firrincieli A."/>
            <person name="Otillar R."/>
            <person name="Salamov A."/>
            <person name="Schmutz J."/>
            <person name="Khan Z."/>
            <person name="Redman R.S."/>
            <person name="Fleck N.D."/>
            <person name="Lindquist E."/>
            <person name="Grigoriev I.V."/>
            <person name="Doty S.L."/>
        </authorList>
    </citation>
    <scope>NUCLEOTIDE SEQUENCE [LARGE SCALE GENOMIC DNA]</scope>
    <source>
        <strain evidence="7 8">WP1</strain>
    </source>
</reference>
<keyword evidence="3" id="KW-0805">Transcription regulation</keyword>
<comment type="subcellular location">
    <subcellularLocation>
        <location evidence="1">Nucleus</location>
    </subcellularLocation>
</comment>
<comment type="similarity">
    <text evidence="2">Belongs to the SNF5 family.</text>
</comment>
<dbReference type="InterPro" id="IPR006939">
    <property type="entry name" value="SNF5"/>
</dbReference>
<dbReference type="EMBL" id="KQ474079">
    <property type="protein sequence ID" value="KPV74884.1"/>
    <property type="molecule type" value="Genomic_DNA"/>
</dbReference>
<organism evidence="7 8">
    <name type="scientific">Rhodotorula graminis (strain WP1)</name>
    <dbReference type="NCBI Taxonomy" id="578459"/>
    <lineage>
        <taxon>Eukaryota</taxon>
        <taxon>Fungi</taxon>
        <taxon>Dikarya</taxon>
        <taxon>Basidiomycota</taxon>
        <taxon>Pucciniomycotina</taxon>
        <taxon>Microbotryomycetes</taxon>
        <taxon>Sporidiobolales</taxon>
        <taxon>Sporidiobolaceae</taxon>
        <taxon>Rhodotorula</taxon>
    </lineage>
</organism>
<dbReference type="Pfam" id="PF04855">
    <property type="entry name" value="SNF5"/>
    <property type="match status" value="1"/>
</dbReference>
<dbReference type="OMA" id="VEVQGIW"/>
<feature type="region of interest" description="Disordered" evidence="6">
    <location>
        <begin position="124"/>
        <end position="159"/>
    </location>
</feature>
<dbReference type="Proteomes" id="UP000053890">
    <property type="component" value="Unassembled WGS sequence"/>
</dbReference>
<dbReference type="AlphaFoldDB" id="A0A194S2Y1"/>
<keyword evidence="4" id="KW-0804">Transcription</keyword>
<keyword evidence="5" id="KW-0539">Nucleus</keyword>
<dbReference type="GeneID" id="28977465"/>
<accession>A0A194S2Y1</accession>
<dbReference type="OrthoDB" id="10258327at2759"/>
<dbReference type="STRING" id="578459.A0A194S2Y1"/>
<dbReference type="PANTHER" id="PTHR10019">
    <property type="entry name" value="SNF5"/>
    <property type="match status" value="1"/>
</dbReference>
<dbReference type="GO" id="GO:0006338">
    <property type="term" value="P:chromatin remodeling"/>
    <property type="evidence" value="ECO:0007669"/>
    <property type="project" value="InterPro"/>
</dbReference>
<evidence type="ECO:0000256" key="6">
    <source>
        <dbReference type="SAM" id="MobiDB-lite"/>
    </source>
</evidence>
<proteinExistence type="inferred from homology"/>
<dbReference type="RefSeq" id="XP_018270933.1">
    <property type="nucleotide sequence ID" value="XM_018417017.1"/>
</dbReference>
<evidence type="ECO:0000256" key="3">
    <source>
        <dbReference type="ARBA" id="ARBA00023015"/>
    </source>
</evidence>
<feature type="compositionally biased region" description="Polar residues" evidence="6">
    <location>
        <begin position="22"/>
        <end position="34"/>
    </location>
</feature>
<feature type="region of interest" description="Disordered" evidence="6">
    <location>
        <begin position="177"/>
        <end position="233"/>
    </location>
</feature>
<dbReference type="GO" id="GO:0000228">
    <property type="term" value="C:nuclear chromosome"/>
    <property type="evidence" value="ECO:0007669"/>
    <property type="project" value="InterPro"/>
</dbReference>
<protein>
    <recommendedName>
        <fullName evidence="9">SNF5-domain-containing protein</fullName>
    </recommendedName>
</protein>
<evidence type="ECO:0000313" key="7">
    <source>
        <dbReference type="EMBL" id="KPV74884.1"/>
    </source>
</evidence>
<keyword evidence="8" id="KW-1185">Reference proteome</keyword>
<evidence type="ECO:0000256" key="5">
    <source>
        <dbReference type="ARBA" id="ARBA00023242"/>
    </source>
</evidence>
<gene>
    <name evidence="7" type="ORF">RHOBADRAFT_53814</name>
</gene>
<evidence type="ECO:0008006" key="9">
    <source>
        <dbReference type="Google" id="ProtNLM"/>
    </source>
</evidence>
<sequence length="505" mass="54529">MSQHPYQQAHGPTYPAQAGAFASTSSAVGSTRSGRQVKPVKPYTAPAQPIRARSGLNPLSKAHAHAAIAAANTPLGPPPPPQRHPLSLAPGAVPPLTRITGHGNERKQAMFTTFPARMRLGTSTLVQPNVPGPSSSNAAAKEPTSSAGTGANTPILAPGTRRIRSTVNYADLENLDDDLDLDSDAPGAADARKRGASGTPAGSRKRGALAEQQAGGGTPGPGQQQTAKVDGKPEVWGDGKSYLGVLPPGNLVQVQPTKGTKHTACTEDQLDEAAETPGVFIPVQIDLDVDTFKIRDCFVWNVHEKLITPQAFARIFCDDLDIDHSHLQEVSRQIQAQIDEQTLVAQFPLRSPEEEEEHVERDQRVVLNLDIQLGTLHLTDRVEWDLSSPLTPELFAATLVRDLSLSPSAAPVIAHALHEELHRSKRACLELGLFHADEATRLRRGAKPLEGVWREWNEAQSFGPRVERLSLDQLDKLEAERERVNRIAKQSQISGASRKAGRPKR</sequence>
<feature type="compositionally biased region" description="Polar residues" evidence="6">
    <location>
        <begin position="124"/>
        <end position="152"/>
    </location>
</feature>
<evidence type="ECO:0000256" key="4">
    <source>
        <dbReference type="ARBA" id="ARBA00023163"/>
    </source>
</evidence>
<name>A0A194S2Y1_RHOGW</name>
<evidence type="ECO:0000256" key="2">
    <source>
        <dbReference type="ARBA" id="ARBA00010239"/>
    </source>
</evidence>